<dbReference type="Pfam" id="PF12281">
    <property type="entry name" value="NTP_transf_8"/>
    <property type="match status" value="1"/>
</dbReference>
<name>A0AAU7P0N1_9GAMM</name>
<dbReference type="EMBL" id="CP157744">
    <property type="protein sequence ID" value="XBS22769.1"/>
    <property type="molecule type" value="Genomic_DNA"/>
</dbReference>
<keyword evidence="3" id="KW-1185">Reference proteome</keyword>
<reference evidence="2 3" key="1">
    <citation type="journal article" date="2024" name="Microbiology">
        <title>Methylomarinum rosea sp. nov., a novel halophilic methanotrophic bacterium from the hypersaline Lake Elton.</title>
        <authorList>
            <person name="Suleimanov R.Z."/>
            <person name="Oshkin I.Y."/>
            <person name="Danilova O.V."/>
            <person name="Suzina N.E."/>
            <person name="Dedysh S.N."/>
        </authorList>
    </citation>
    <scope>NUCLEOTIDE SEQUENCE [LARGE SCALE GENOMIC DNA]</scope>
    <source>
        <strain evidence="2 3">Ch1-1</strain>
        <plasmid evidence="3">unnamed2</plasmid>
    </source>
</reference>
<proteinExistence type="predicted"/>
<keyword evidence="2" id="KW-0614">Plasmid</keyword>
<sequence length="261" mass="28691">MSAGGIPNEPSHFKIIQSLAEQGLFQKNVLLIGSHAFLSICNALSIDSKGSYLRTTDIDFARPEGIEIGIPNDRSFQIDIPTVVKEFDKNFFLIPRLDNKEPSTSMQNNTLKIKIDFLTTESKDGRAFFYPDLGIAAEPLAYMGYLLGGDNFKGLVVGKYAIPVVLPDPARFAIHKLIVSEARSTVFRSKSIKDIQQSGVLLDFLIDEDTESVKEALEDSQSVGGAIKNIQKALPKLQKINSDAADFIKVCLDGNHGLKPF</sequence>
<feature type="domain" description="Nucleotidyltransferase-like" evidence="1">
    <location>
        <begin position="14"/>
        <end position="219"/>
    </location>
</feature>
<dbReference type="Proteomes" id="UP001225378">
    <property type="component" value="Plasmid unnamed2"/>
</dbReference>
<evidence type="ECO:0000259" key="1">
    <source>
        <dbReference type="Pfam" id="PF12281"/>
    </source>
</evidence>
<organism evidence="2 3">
    <name type="scientific">Methylomarinum roseum</name>
    <dbReference type="NCBI Taxonomy" id="3067653"/>
    <lineage>
        <taxon>Bacteria</taxon>
        <taxon>Pseudomonadati</taxon>
        <taxon>Pseudomonadota</taxon>
        <taxon>Gammaproteobacteria</taxon>
        <taxon>Methylococcales</taxon>
        <taxon>Methylococcaceae</taxon>
        <taxon>Methylomarinum</taxon>
    </lineage>
</organism>
<evidence type="ECO:0000313" key="3">
    <source>
        <dbReference type="Proteomes" id="UP001225378"/>
    </source>
</evidence>
<dbReference type="AlphaFoldDB" id="A0AAU7P0N1"/>
<accession>A0AAU7P0N1</accession>
<geneLocation type="plasmid" evidence="2 3">
    <name>unnamed2</name>
</geneLocation>
<dbReference type="InterPro" id="IPR058575">
    <property type="entry name" value="NTP_transf_8_dom"/>
</dbReference>
<dbReference type="RefSeq" id="WP_305906308.1">
    <property type="nucleotide sequence ID" value="NZ_CP157744.1"/>
</dbReference>
<dbReference type="KEGG" id="mech:Q9L42_020905"/>
<protein>
    <submittedName>
        <fullName evidence="2">GSU2403 family nucleotidyltransferase fold protein</fullName>
    </submittedName>
</protein>
<evidence type="ECO:0000313" key="2">
    <source>
        <dbReference type="EMBL" id="XBS22769.1"/>
    </source>
</evidence>
<gene>
    <name evidence="2" type="ORF">Q9L42_020905</name>
</gene>